<dbReference type="AlphaFoldDB" id="A0A0U1NJN0"/>
<dbReference type="Gene3D" id="2.40.128.270">
    <property type="match status" value="1"/>
</dbReference>
<protein>
    <submittedName>
        <fullName evidence="2">META domain protein</fullName>
    </submittedName>
</protein>
<dbReference type="Proteomes" id="UP000048949">
    <property type="component" value="Unassembled WGS sequence"/>
</dbReference>
<proteinExistence type="predicted"/>
<organism evidence="2 3">
    <name type="scientific">Nereida ignava</name>
    <dbReference type="NCBI Taxonomy" id="282199"/>
    <lineage>
        <taxon>Bacteria</taxon>
        <taxon>Pseudomonadati</taxon>
        <taxon>Pseudomonadota</taxon>
        <taxon>Alphaproteobacteria</taxon>
        <taxon>Rhodobacterales</taxon>
        <taxon>Roseobacteraceae</taxon>
        <taxon>Nereida</taxon>
    </lineage>
</organism>
<sequence length="162" mass="17021">MCGGFYVCGAHKDMNCRHLPPNVSAVRCLHENRLPFVLCASLAACAANETITAYGAGDRVWRVSEINGAAFDAAATISFAAAGTVTGTAPCNTFTARQMAPYPWIELGPIAATKRACPDLAQETTFFETLSAVNTADVLGGTMILTAITDGETTAQMVLEAR</sequence>
<dbReference type="EMBL" id="CVQV01000005">
    <property type="protein sequence ID" value="CRK74921.1"/>
    <property type="molecule type" value="Genomic_DNA"/>
</dbReference>
<gene>
    <name evidence="2" type="ORF">NIG5292_00962</name>
</gene>
<dbReference type="Pfam" id="PF03724">
    <property type="entry name" value="META"/>
    <property type="match status" value="1"/>
</dbReference>
<feature type="domain" description="DUF306" evidence="1">
    <location>
        <begin position="58"/>
        <end position="150"/>
    </location>
</feature>
<dbReference type="PANTHER" id="PTHR35535:SF2">
    <property type="entry name" value="DUF306 DOMAIN-CONTAINING PROTEIN"/>
    <property type="match status" value="1"/>
</dbReference>
<dbReference type="InterPro" id="IPR053147">
    <property type="entry name" value="Hsp_HslJ-like"/>
</dbReference>
<evidence type="ECO:0000313" key="2">
    <source>
        <dbReference type="EMBL" id="CRK74921.1"/>
    </source>
</evidence>
<accession>A0A0U1NJN0</accession>
<keyword evidence="3" id="KW-1185">Reference proteome</keyword>
<dbReference type="PANTHER" id="PTHR35535">
    <property type="entry name" value="HEAT SHOCK PROTEIN HSLJ"/>
    <property type="match status" value="1"/>
</dbReference>
<dbReference type="InterPro" id="IPR005184">
    <property type="entry name" value="DUF306_Meta_HslJ"/>
</dbReference>
<evidence type="ECO:0000313" key="3">
    <source>
        <dbReference type="Proteomes" id="UP000048949"/>
    </source>
</evidence>
<dbReference type="STRING" id="282199.GCA_001049735_00961"/>
<evidence type="ECO:0000259" key="1">
    <source>
        <dbReference type="Pfam" id="PF03724"/>
    </source>
</evidence>
<name>A0A0U1NJN0_9RHOB</name>
<dbReference type="InterPro" id="IPR038670">
    <property type="entry name" value="HslJ-like_sf"/>
</dbReference>
<reference evidence="2 3" key="1">
    <citation type="submission" date="2015-04" db="EMBL/GenBank/DDBJ databases">
        <authorList>
            <person name="Syromyatnikov M.Y."/>
            <person name="Popov V.N."/>
        </authorList>
    </citation>
    <scope>NUCLEOTIDE SEQUENCE [LARGE SCALE GENOMIC DNA]</scope>
    <source>
        <strain evidence="2 3">CECT 5292</strain>
    </source>
</reference>